<evidence type="ECO:0000256" key="5">
    <source>
        <dbReference type="ARBA" id="ARBA00022989"/>
    </source>
</evidence>
<evidence type="ECO:0000256" key="7">
    <source>
        <dbReference type="ARBA" id="ARBA00023224"/>
    </source>
</evidence>
<sequence>MKNRRKKKNSRKKSIKVVIIPTLIAMITIPIVIVLVMNYYSTQNLLSQRIEQSEKNLATQFTTQLDWIGLELENTINSLAEKTEFQEFNEFQSEAIQTAIQEDMQSVKTNSMYIGNAYYAPEDQAIIGTVENLPTDFDASATTWYQRAVERNGALIWSDPYSDAITGTMAMTISRAIIVDDVFYGVLAIDLDLTRMNNYLTSIQNGNTGNFFVLSEAGEYMMSNDPEKIGTNIGESDLIKEATEQTGYIHDKQEVGSYYAKVSRLGMTVYGVVGEDEMANEINAMGRAAMISLSSGLMIAILSALVGSKFVMTVAASLTKAFNRVAEGDLTTEITGNDFNMLPDKPYLKKFRKPKAIDENSDEIGRIAFAFNKMMQQFREMVGGIQQKSNRLTDMTQTLNDISKQTTSATEEVSETITGIAQATSIQTKDTEDTVSKMEELAKTVGEIDQNIQKMGQHTDDTTIANGKNNQMMAEVHVNWETTIETMARLGDSIHAVNEDIQNIEKIVKVIDGISDQTNLLALNASIEAARAGESGRGFAVVANEIRKLAEKSDESTKDIAAIIKGIQEKSNEMVSKVEQSHSESELQTKTIDEAISSANKVTDQMDKLVESIMNVASLGYVISAKKDETLVAIENIAASAEENSAGTQEVSANAEEILATMEEFSSSIAKLETIANELKEETDQFKIK</sequence>
<evidence type="ECO:0000256" key="6">
    <source>
        <dbReference type="ARBA" id="ARBA00023136"/>
    </source>
</evidence>
<dbReference type="CDD" id="cd12913">
    <property type="entry name" value="PDC1_MCP_like"/>
    <property type="match status" value="1"/>
</dbReference>
<evidence type="ECO:0000313" key="15">
    <source>
        <dbReference type="Proteomes" id="UP000184758"/>
    </source>
</evidence>
<proteinExistence type="inferred from homology"/>
<dbReference type="InterPro" id="IPR004089">
    <property type="entry name" value="MCPsignal_dom"/>
</dbReference>
<evidence type="ECO:0000256" key="11">
    <source>
        <dbReference type="SAM" id="Phobius"/>
    </source>
</evidence>
<evidence type="ECO:0000256" key="2">
    <source>
        <dbReference type="ARBA" id="ARBA00022475"/>
    </source>
</evidence>
<dbReference type="AlphaFoldDB" id="A0A1N6I5J2"/>
<dbReference type="SUPFAM" id="SSF58104">
    <property type="entry name" value="Methyl-accepting chemotaxis protein (MCP) signaling domain"/>
    <property type="match status" value="1"/>
</dbReference>
<dbReference type="CDD" id="cd11386">
    <property type="entry name" value="MCP_signal"/>
    <property type="match status" value="1"/>
</dbReference>
<name>A0A1N6I5J2_9LACT</name>
<keyword evidence="3" id="KW-0145">Chemotaxis</keyword>
<feature type="domain" description="Methyl-accepting transducer" evidence="12">
    <location>
        <begin position="402"/>
        <end position="659"/>
    </location>
</feature>
<evidence type="ECO:0000259" key="12">
    <source>
        <dbReference type="PROSITE" id="PS50111"/>
    </source>
</evidence>
<feature type="transmembrane region" description="Helical" evidence="11">
    <location>
        <begin position="20"/>
        <end position="40"/>
    </location>
</feature>
<dbReference type="Pfam" id="PF00015">
    <property type="entry name" value="MCPsignal"/>
    <property type="match status" value="1"/>
</dbReference>
<dbReference type="GO" id="GO:0007165">
    <property type="term" value="P:signal transduction"/>
    <property type="evidence" value="ECO:0007669"/>
    <property type="project" value="UniProtKB-KW"/>
</dbReference>
<dbReference type="InterPro" id="IPR003660">
    <property type="entry name" value="HAMP_dom"/>
</dbReference>
<evidence type="ECO:0000256" key="4">
    <source>
        <dbReference type="ARBA" id="ARBA00022692"/>
    </source>
</evidence>
<dbReference type="PROSITE" id="PS50111">
    <property type="entry name" value="CHEMOTAXIS_TRANSDUC_2"/>
    <property type="match status" value="1"/>
</dbReference>
<comment type="similarity">
    <text evidence="8">Belongs to the methyl-accepting chemotaxis (MCP) protein family.</text>
</comment>
<reference evidence="15" key="1">
    <citation type="submission" date="2016-11" db="EMBL/GenBank/DDBJ databases">
        <authorList>
            <person name="Varghese N."/>
            <person name="Submissions S."/>
        </authorList>
    </citation>
    <scope>NUCLEOTIDE SEQUENCE [LARGE SCALE GENOMIC DNA]</scope>
    <source>
        <strain evidence="15">313</strain>
    </source>
</reference>
<evidence type="ECO:0000256" key="10">
    <source>
        <dbReference type="SAM" id="Coils"/>
    </source>
</evidence>
<feature type="coiled-coil region" evidence="10">
    <location>
        <begin position="662"/>
        <end position="689"/>
    </location>
</feature>
<evidence type="ECO:0000313" key="14">
    <source>
        <dbReference type="EMBL" id="SIO27307.1"/>
    </source>
</evidence>
<keyword evidence="2" id="KW-1003">Cell membrane</keyword>
<evidence type="ECO:0000256" key="8">
    <source>
        <dbReference type="ARBA" id="ARBA00029447"/>
    </source>
</evidence>
<dbReference type="Pfam" id="PF00672">
    <property type="entry name" value="HAMP"/>
    <property type="match status" value="1"/>
</dbReference>
<dbReference type="Gene3D" id="1.10.8.500">
    <property type="entry name" value="HAMP domain in histidine kinase"/>
    <property type="match status" value="1"/>
</dbReference>
<organism evidence="14 15">
    <name type="scientific">Carnobacterium alterfunditum</name>
    <dbReference type="NCBI Taxonomy" id="28230"/>
    <lineage>
        <taxon>Bacteria</taxon>
        <taxon>Bacillati</taxon>
        <taxon>Bacillota</taxon>
        <taxon>Bacilli</taxon>
        <taxon>Lactobacillales</taxon>
        <taxon>Carnobacteriaceae</taxon>
        <taxon>Carnobacterium</taxon>
    </lineage>
</organism>
<dbReference type="EMBL" id="FSRN01000001">
    <property type="protein sequence ID" value="SIO27307.1"/>
    <property type="molecule type" value="Genomic_DNA"/>
</dbReference>
<dbReference type="InterPro" id="IPR033479">
    <property type="entry name" value="dCache_1"/>
</dbReference>
<protein>
    <submittedName>
        <fullName evidence="14">Methyl-accepting chemotaxis sensory transducer with Cache sensor</fullName>
    </submittedName>
</protein>
<dbReference type="CDD" id="cd06225">
    <property type="entry name" value="HAMP"/>
    <property type="match status" value="1"/>
</dbReference>
<dbReference type="Gene3D" id="1.10.287.950">
    <property type="entry name" value="Methyl-accepting chemotaxis protein"/>
    <property type="match status" value="1"/>
</dbReference>
<keyword evidence="7 9" id="KW-0807">Transducer</keyword>
<dbReference type="SMART" id="SM00304">
    <property type="entry name" value="HAMP"/>
    <property type="match status" value="1"/>
</dbReference>
<evidence type="ECO:0000256" key="3">
    <source>
        <dbReference type="ARBA" id="ARBA00022500"/>
    </source>
</evidence>
<dbReference type="PROSITE" id="PS50885">
    <property type="entry name" value="HAMP"/>
    <property type="match status" value="1"/>
</dbReference>
<dbReference type="GO" id="GO:0006935">
    <property type="term" value="P:chemotaxis"/>
    <property type="evidence" value="ECO:0007669"/>
    <property type="project" value="UniProtKB-KW"/>
</dbReference>
<comment type="subcellular location">
    <subcellularLocation>
        <location evidence="1">Cell membrane</location>
        <topology evidence="1">Multi-pass membrane protein</topology>
    </subcellularLocation>
</comment>
<evidence type="ECO:0000256" key="1">
    <source>
        <dbReference type="ARBA" id="ARBA00004651"/>
    </source>
</evidence>
<keyword evidence="15" id="KW-1185">Reference proteome</keyword>
<keyword evidence="4 11" id="KW-0812">Transmembrane</keyword>
<evidence type="ECO:0000259" key="13">
    <source>
        <dbReference type="PROSITE" id="PS50885"/>
    </source>
</evidence>
<dbReference type="STRING" id="28230.SAMN05878443_2325"/>
<evidence type="ECO:0000256" key="9">
    <source>
        <dbReference type="PROSITE-ProRule" id="PRU00284"/>
    </source>
</evidence>
<gene>
    <name evidence="14" type="ORF">SAMN05878443_2325</name>
</gene>
<dbReference type="SMART" id="SM00283">
    <property type="entry name" value="MA"/>
    <property type="match status" value="1"/>
</dbReference>
<dbReference type="Pfam" id="PF02743">
    <property type="entry name" value="dCache_1"/>
    <property type="match status" value="1"/>
</dbReference>
<accession>A0A1N6I5J2</accession>
<dbReference type="PANTHER" id="PTHR32089">
    <property type="entry name" value="METHYL-ACCEPTING CHEMOTAXIS PROTEIN MCPB"/>
    <property type="match status" value="1"/>
</dbReference>
<dbReference type="GO" id="GO:0005886">
    <property type="term" value="C:plasma membrane"/>
    <property type="evidence" value="ECO:0007669"/>
    <property type="project" value="UniProtKB-SubCell"/>
</dbReference>
<dbReference type="InterPro" id="IPR029151">
    <property type="entry name" value="Sensor-like_sf"/>
</dbReference>
<dbReference type="Gene3D" id="3.30.450.20">
    <property type="entry name" value="PAS domain"/>
    <property type="match status" value="2"/>
</dbReference>
<keyword evidence="5 11" id="KW-1133">Transmembrane helix</keyword>
<dbReference type="eggNOG" id="COG0840">
    <property type="taxonomic scope" value="Bacteria"/>
</dbReference>
<dbReference type="Proteomes" id="UP000184758">
    <property type="component" value="Unassembled WGS sequence"/>
</dbReference>
<dbReference type="RefSeq" id="WP_034546334.1">
    <property type="nucleotide sequence ID" value="NZ_FSRN01000001.1"/>
</dbReference>
<dbReference type="PANTHER" id="PTHR32089:SF112">
    <property type="entry name" value="LYSOZYME-LIKE PROTEIN-RELATED"/>
    <property type="match status" value="1"/>
</dbReference>
<keyword evidence="10" id="KW-0175">Coiled coil</keyword>
<dbReference type="SUPFAM" id="SSF103190">
    <property type="entry name" value="Sensory domain-like"/>
    <property type="match status" value="1"/>
</dbReference>
<keyword evidence="6 11" id="KW-0472">Membrane</keyword>
<feature type="domain" description="HAMP" evidence="13">
    <location>
        <begin position="362"/>
        <end position="383"/>
    </location>
</feature>